<protein>
    <submittedName>
        <fullName evidence="6">RTA1 like protein</fullName>
    </submittedName>
</protein>
<evidence type="ECO:0000313" key="7">
    <source>
        <dbReference type="Proteomes" id="UP001396898"/>
    </source>
</evidence>
<keyword evidence="4 5" id="KW-0472">Membrane</keyword>
<accession>A0ABR1R117</accession>
<dbReference type="EMBL" id="JAQQWI010000022">
    <property type="protein sequence ID" value="KAK7995758.1"/>
    <property type="molecule type" value="Genomic_DNA"/>
</dbReference>
<feature type="transmembrane region" description="Helical" evidence="5">
    <location>
        <begin position="279"/>
        <end position="303"/>
    </location>
</feature>
<sequence length="357" mass="39093">MVSASDFTPVCNTTILSTEQCTPQTCCLQQGYMDYLPTLPGNILYAALFGLILLPNLYFTARARTWSFGVWMSLGLLGEIVGYVGRILLHENIFSFNGFLIYLIPLTIAPAFITASMYLCLARLVHVADPALQYTRLRPMMYTWIFVTFDFIALVLQGAGGGITATGDDDKDQVDLGVNIMMAGLGFQVFSLIAFSALCLDFAWRVRKGHRAWRSAASIASTDPVVEDRYRALRATLMFRGLVGALAAAVFLIIVRSAYRLAELQGGFSGKLANNEVVFMIIEGPMVILACAALVGFHPGLALKGHWDMKGFQSLPAQHQNVTKMSVLGGYGTSADPSQVVLDPARDEVGRTDYRRT</sequence>
<comment type="subcellular location">
    <subcellularLocation>
        <location evidence="1">Membrane</location>
        <topology evidence="1">Multi-pass membrane protein</topology>
    </subcellularLocation>
</comment>
<evidence type="ECO:0000256" key="4">
    <source>
        <dbReference type="ARBA" id="ARBA00023136"/>
    </source>
</evidence>
<feature type="transmembrane region" description="Helical" evidence="5">
    <location>
        <begin position="100"/>
        <end position="121"/>
    </location>
</feature>
<reference evidence="6 7" key="1">
    <citation type="submission" date="2023-01" db="EMBL/GenBank/DDBJ databases">
        <title>Analysis of 21 Apiospora genomes using comparative genomics revels a genus with tremendous synthesis potential of carbohydrate active enzymes and secondary metabolites.</title>
        <authorList>
            <person name="Sorensen T."/>
        </authorList>
    </citation>
    <scope>NUCLEOTIDE SEQUENCE [LARGE SCALE GENOMIC DNA]</scope>
    <source>
        <strain evidence="6 7">CBS 20057</strain>
    </source>
</reference>
<keyword evidence="2 5" id="KW-0812">Transmembrane</keyword>
<proteinExistence type="predicted"/>
<comment type="caution">
    <text evidence="6">The sequence shown here is derived from an EMBL/GenBank/DDBJ whole genome shotgun (WGS) entry which is preliminary data.</text>
</comment>
<dbReference type="InterPro" id="IPR007568">
    <property type="entry name" value="RTA1"/>
</dbReference>
<dbReference type="PANTHER" id="PTHR31465">
    <property type="entry name" value="PROTEIN RTA1-RELATED"/>
    <property type="match status" value="1"/>
</dbReference>
<feature type="transmembrane region" description="Helical" evidence="5">
    <location>
        <begin position="43"/>
        <end position="61"/>
    </location>
</feature>
<keyword evidence="7" id="KW-1185">Reference proteome</keyword>
<evidence type="ECO:0000256" key="3">
    <source>
        <dbReference type="ARBA" id="ARBA00022989"/>
    </source>
</evidence>
<dbReference type="PANTHER" id="PTHR31465:SF9">
    <property type="entry name" value="SPHINGOID LONG-CHAIN BASE TRANSPORTER RSB1"/>
    <property type="match status" value="1"/>
</dbReference>
<evidence type="ECO:0000256" key="2">
    <source>
        <dbReference type="ARBA" id="ARBA00022692"/>
    </source>
</evidence>
<evidence type="ECO:0000313" key="6">
    <source>
        <dbReference type="EMBL" id="KAK7995758.1"/>
    </source>
</evidence>
<feature type="transmembrane region" description="Helical" evidence="5">
    <location>
        <begin position="237"/>
        <end position="259"/>
    </location>
</feature>
<feature type="transmembrane region" description="Helical" evidence="5">
    <location>
        <begin position="68"/>
        <end position="88"/>
    </location>
</feature>
<evidence type="ECO:0000256" key="5">
    <source>
        <dbReference type="SAM" id="Phobius"/>
    </source>
</evidence>
<dbReference type="Pfam" id="PF04479">
    <property type="entry name" value="RTA1"/>
    <property type="match status" value="1"/>
</dbReference>
<dbReference type="Proteomes" id="UP001396898">
    <property type="component" value="Unassembled WGS sequence"/>
</dbReference>
<keyword evidence="3 5" id="KW-1133">Transmembrane helix</keyword>
<organism evidence="6 7">
    <name type="scientific">Apiospora marii</name>
    <dbReference type="NCBI Taxonomy" id="335849"/>
    <lineage>
        <taxon>Eukaryota</taxon>
        <taxon>Fungi</taxon>
        <taxon>Dikarya</taxon>
        <taxon>Ascomycota</taxon>
        <taxon>Pezizomycotina</taxon>
        <taxon>Sordariomycetes</taxon>
        <taxon>Xylariomycetidae</taxon>
        <taxon>Amphisphaeriales</taxon>
        <taxon>Apiosporaceae</taxon>
        <taxon>Apiospora</taxon>
    </lineage>
</organism>
<feature type="transmembrane region" description="Helical" evidence="5">
    <location>
        <begin position="141"/>
        <end position="160"/>
    </location>
</feature>
<feature type="transmembrane region" description="Helical" evidence="5">
    <location>
        <begin position="180"/>
        <end position="204"/>
    </location>
</feature>
<evidence type="ECO:0000256" key="1">
    <source>
        <dbReference type="ARBA" id="ARBA00004141"/>
    </source>
</evidence>
<gene>
    <name evidence="6" type="ORF">PG991_015225</name>
</gene>
<name>A0ABR1R117_9PEZI</name>